<dbReference type="EMBL" id="RYUM01000003">
    <property type="protein sequence ID" value="RYQ20878.1"/>
    <property type="molecule type" value="Genomic_DNA"/>
</dbReference>
<evidence type="ECO:0000313" key="3">
    <source>
        <dbReference type="Proteomes" id="UP000291187"/>
    </source>
</evidence>
<dbReference type="RefSeq" id="WP_207214255.1">
    <property type="nucleotide sequence ID" value="NZ_RYUM01000003.1"/>
</dbReference>
<feature type="domain" description="Helix-turn-helix" evidence="1">
    <location>
        <begin position="17"/>
        <end position="68"/>
    </location>
</feature>
<comment type="caution">
    <text evidence="2">The sequence shown here is derived from an EMBL/GenBank/DDBJ whole genome shotgun (WGS) entry which is preliminary data.</text>
</comment>
<proteinExistence type="predicted"/>
<gene>
    <name evidence="2" type="ORF">PG2071B_0299</name>
</gene>
<protein>
    <recommendedName>
        <fullName evidence="1">Helix-turn-helix domain-containing protein</fullName>
    </recommendedName>
</protein>
<sequence length="123" mass="14081">MSSDMLDDADAGEEDILLTPDDVARMMRVSRRTVITWRYRGKGPRYVHVTHNCVRYRLPDVQAWIQGKSLSMDRFAAAYREIGQLFDQLETNREQWDQYQDGYTSGLAKALAIIDAHVGGKLS</sequence>
<name>A0A4Q5A9K7_9BIFI</name>
<evidence type="ECO:0000259" key="1">
    <source>
        <dbReference type="Pfam" id="PF12728"/>
    </source>
</evidence>
<reference evidence="2 3" key="1">
    <citation type="submission" date="2018-12" db="EMBL/GenBank/DDBJ databases">
        <title>Unveiling genomic diversity among members of the Bifidobacterium pseudolongum species, a widely distributed gut commensal of the animal kingdom.</title>
        <authorList>
            <person name="Lugli G.A."/>
            <person name="Duranti S."/>
            <person name="Albert K."/>
            <person name="Mancabelli L."/>
            <person name="Napoli S."/>
            <person name="Viappiani A."/>
            <person name="Anzalone R."/>
            <person name="Longhi G."/>
            <person name="Milani C."/>
            <person name="Turroni F."/>
            <person name="Alessandri G."/>
            <person name="Sela D.A."/>
            <person name="Van Sinderen D."/>
            <person name="Ventura M."/>
        </authorList>
    </citation>
    <scope>NUCLEOTIDE SEQUENCE [LARGE SCALE GENOMIC DNA]</scope>
    <source>
        <strain evidence="2 3">2071B</strain>
    </source>
</reference>
<evidence type="ECO:0000313" key="2">
    <source>
        <dbReference type="EMBL" id="RYQ20878.1"/>
    </source>
</evidence>
<dbReference type="Proteomes" id="UP000291187">
    <property type="component" value="Unassembled WGS sequence"/>
</dbReference>
<accession>A0A4Q5A9K7</accession>
<dbReference type="InterPro" id="IPR041657">
    <property type="entry name" value="HTH_17"/>
</dbReference>
<dbReference type="InterPro" id="IPR009061">
    <property type="entry name" value="DNA-bd_dom_put_sf"/>
</dbReference>
<dbReference type="AlphaFoldDB" id="A0A4Q5A9K7"/>
<dbReference type="Pfam" id="PF12728">
    <property type="entry name" value="HTH_17"/>
    <property type="match status" value="1"/>
</dbReference>
<dbReference type="SUPFAM" id="SSF46955">
    <property type="entry name" value="Putative DNA-binding domain"/>
    <property type="match status" value="1"/>
</dbReference>
<organism evidence="2 3">
    <name type="scientific">Bifidobacterium pseudolongum subsp. globosum</name>
    <dbReference type="NCBI Taxonomy" id="1690"/>
    <lineage>
        <taxon>Bacteria</taxon>
        <taxon>Bacillati</taxon>
        <taxon>Actinomycetota</taxon>
        <taxon>Actinomycetes</taxon>
        <taxon>Bifidobacteriales</taxon>
        <taxon>Bifidobacteriaceae</taxon>
        <taxon>Bifidobacterium</taxon>
    </lineage>
</organism>